<keyword evidence="6" id="KW-1133">Transmembrane helix</keyword>
<evidence type="ECO:0000256" key="7">
    <source>
        <dbReference type="ARBA" id="ARBA00023098"/>
    </source>
</evidence>
<protein>
    <recommendedName>
        <fullName evidence="10">Fatty acyl-CoA reductase</fullName>
        <ecNumber evidence="10">1.2.1.84</ecNumber>
    </recommendedName>
</protein>
<keyword evidence="7 10" id="KW-0443">Lipid metabolism</keyword>
<evidence type="ECO:0000256" key="6">
    <source>
        <dbReference type="ARBA" id="ARBA00022989"/>
    </source>
</evidence>
<dbReference type="FunFam" id="3.40.50.720:FF:000143">
    <property type="entry name" value="Fatty acyl-CoA reductase"/>
    <property type="match status" value="1"/>
</dbReference>
<organism evidence="13 14">
    <name type="scientific">Agrilus planipennis</name>
    <name type="common">Emerald ash borer</name>
    <name type="synonym">Agrilus marcopoli</name>
    <dbReference type="NCBI Taxonomy" id="224129"/>
    <lineage>
        <taxon>Eukaryota</taxon>
        <taxon>Metazoa</taxon>
        <taxon>Ecdysozoa</taxon>
        <taxon>Arthropoda</taxon>
        <taxon>Hexapoda</taxon>
        <taxon>Insecta</taxon>
        <taxon>Pterygota</taxon>
        <taxon>Neoptera</taxon>
        <taxon>Endopterygota</taxon>
        <taxon>Coleoptera</taxon>
        <taxon>Polyphaga</taxon>
        <taxon>Elateriformia</taxon>
        <taxon>Buprestoidea</taxon>
        <taxon>Buprestidae</taxon>
        <taxon>Agrilinae</taxon>
        <taxon>Agrilus</taxon>
    </lineage>
</organism>
<dbReference type="Pfam" id="PF07993">
    <property type="entry name" value="NAD_binding_4"/>
    <property type="match status" value="1"/>
</dbReference>
<dbReference type="InterPro" id="IPR013120">
    <property type="entry name" value="FAR_NAD-bd"/>
</dbReference>
<sequence length="538" mass="61433">MSPIWSDVISEPKPLTIEDIFLEETMGAPKQLHKKQPFIEINNNSMKDVSMNNIAEFYKDTTIFITGGTGFVGKALLEKLLRTCYQLDKVYLLVRPKKGNQGDQRLKELIANPVFDRIREKNPEIFSKIYLIPGDMSQPGLGLSANDRNTLIQQVNLVFHSAATVRFHENLKDALTLNTLATKRVLDVCKAMRNLKCFIHVSTAYSNADKRDIQEIVYNPTRDPEALLNCIDALPENILDEITDKLIGDHPNTYTFTKSLAEKIVLEYSEYIPCAIVRPSIVTASWKEPFPGWVDNVSGITGIMLEVSRGTIKSIICKEDLVVDLIPVDVVANTLITAAWHTTAYRSNSMRVYNCTTGQISPVSWKKYGTITECYSLQYPTKYVTLYPGFTYRTNRILHRMIQTVVQTIPAYIFDHLCIFTKRKRMMVKACRLFQRMAKTGEFFSLHEFNFHTPTFQSLLDAVENSEDGADFTVDMRPEGGFSWDPYVKNYLLGIRKYILKDDLSSLPQAKAKLSRLYWAGKILQAVSMYFVLRLALW</sequence>
<evidence type="ECO:0000256" key="4">
    <source>
        <dbReference type="ARBA" id="ARBA00022692"/>
    </source>
</evidence>
<dbReference type="GO" id="GO:0102965">
    <property type="term" value="F:alcohol-forming long-chain fatty acyl-CoA reductase activity"/>
    <property type="evidence" value="ECO:0007669"/>
    <property type="project" value="UniProtKB-EC"/>
</dbReference>
<dbReference type="RefSeq" id="XP_025837497.1">
    <property type="nucleotide sequence ID" value="XM_025981712.1"/>
</dbReference>
<comment type="function">
    <text evidence="10">Catalyzes the reduction of fatty acyl-CoA to fatty alcohols.</text>
</comment>
<comment type="similarity">
    <text evidence="2 10">Belongs to the fatty acyl-CoA reductase family.</text>
</comment>
<feature type="domain" description="Thioester reductase (TE)" evidence="12">
    <location>
        <begin position="65"/>
        <end position="334"/>
    </location>
</feature>
<evidence type="ECO:0000256" key="3">
    <source>
        <dbReference type="ARBA" id="ARBA00022516"/>
    </source>
</evidence>
<dbReference type="Gene3D" id="3.40.50.720">
    <property type="entry name" value="NAD(P)-binding Rossmann-like Domain"/>
    <property type="match status" value="1"/>
</dbReference>
<dbReference type="AlphaFoldDB" id="A0A7F5RN99"/>
<reference evidence="14" key="1">
    <citation type="submission" date="2025-08" db="UniProtKB">
        <authorList>
            <consortium name="RefSeq"/>
        </authorList>
    </citation>
    <scope>IDENTIFICATION</scope>
    <source>
        <tissue evidence="14">Entire body</tissue>
    </source>
</reference>
<dbReference type="KEGG" id="apln:108744949"/>
<evidence type="ECO:0000313" key="14">
    <source>
        <dbReference type="RefSeq" id="XP_025837497.1"/>
    </source>
</evidence>
<evidence type="ECO:0000256" key="10">
    <source>
        <dbReference type="RuleBase" id="RU363097"/>
    </source>
</evidence>
<dbReference type="GO" id="GO:0035336">
    <property type="term" value="P:long-chain fatty-acyl-CoA metabolic process"/>
    <property type="evidence" value="ECO:0007669"/>
    <property type="project" value="TreeGrafter"/>
</dbReference>
<keyword evidence="3 10" id="KW-0444">Lipid biosynthesis</keyword>
<dbReference type="CDD" id="cd09071">
    <property type="entry name" value="FAR_C"/>
    <property type="match status" value="1"/>
</dbReference>
<dbReference type="GO" id="GO:0016020">
    <property type="term" value="C:membrane"/>
    <property type="evidence" value="ECO:0007669"/>
    <property type="project" value="UniProtKB-SubCell"/>
</dbReference>
<feature type="domain" description="Fatty acyl-CoA reductase C-terminal" evidence="11">
    <location>
        <begin position="407"/>
        <end position="502"/>
    </location>
</feature>
<dbReference type="Pfam" id="PF03015">
    <property type="entry name" value="Sterile"/>
    <property type="match status" value="1"/>
</dbReference>
<dbReference type="GO" id="GO:0080019">
    <property type="term" value="F:alcohol-forming very long-chain fatty acyl-CoA reductase activity"/>
    <property type="evidence" value="ECO:0007669"/>
    <property type="project" value="InterPro"/>
</dbReference>
<comment type="catalytic activity">
    <reaction evidence="9 10">
        <text>a long-chain fatty acyl-CoA + 2 NADPH + 2 H(+) = a long-chain primary fatty alcohol + 2 NADP(+) + CoA</text>
        <dbReference type="Rhea" id="RHEA:52716"/>
        <dbReference type="ChEBI" id="CHEBI:15378"/>
        <dbReference type="ChEBI" id="CHEBI:57287"/>
        <dbReference type="ChEBI" id="CHEBI:57783"/>
        <dbReference type="ChEBI" id="CHEBI:58349"/>
        <dbReference type="ChEBI" id="CHEBI:77396"/>
        <dbReference type="ChEBI" id="CHEBI:83139"/>
        <dbReference type="EC" id="1.2.1.84"/>
    </reaction>
</comment>
<keyword evidence="8" id="KW-0472">Membrane</keyword>
<dbReference type="GeneID" id="108744949"/>
<dbReference type="Proteomes" id="UP000192223">
    <property type="component" value="Unplaced"/>
</dbReference>
<evidence type="ECO:0000259" key="12">
    <source>
        <dbReference type="Pfam" id="PF07993"/>
    </source>
</evidence>
<gene>
    <name evidence="14" type="primary">LOC108744949</name>
</gene>
<keyword evidence="13" id="KW-1185">Reference proteome</keyword>
<proteinExistence type="inferred from homology"/>
<dbReference type="EC" id="1.2.1.84" evidence="10"/>
<dbReference type="PANTHER" id="PTHR11011">
    <property type="entry name" value="MALE STERILITY PROTEIN 2-RELATED"/>
    <property type="match status" value="1"/>
</dbReference>
<keyword evidence="4" id="KW-0812">Transmembrane</keyword>
<name>A0A7F5RN99_AGRPL</name>
<evidence type="ECO:0000259" key="11">
    <source>
        <dbReference type="Pfam" id="PF03015"/>
    </source>
</evidence>
<evidence type="ECO:0000256" key="9">
    <source>
        <dbReference type="ARBA" id="ARBA00052530"/>
    </source>
</evidence>
<accession>A0A7F5RN99</accession>
<evidence type="ECO:0000256" key="8">
    <source>
        <dbReference type="ARBA" id="ARBA00023136"/>
    </source>
</evidence>
<dbReference type="PANTHER" id="PTHR11011:SF107">
    <property type="entry name" value="FATTY ACYL-COA REDUCTASE"/>
    <property type="match status" value="1"/>
</dbReference>
<keyword evidence="10" id="KW-0560">Oxidoreductase</keyword>
<dbReference type="SUPFAM" id="SSF51735">
    <property type="entry name" value="NAD(P)-binding Rossmann-fold domains"/>
    <property type="match status" value="1"/>
</dbReference>
<keyword evidence="5 10" id="KW-0521">NADP</keyword>
<evidence type="ECO:0000256" key="5">
    <source>
        <dbReference type="ARBA" id="ARBA00022857"/>
    </source>
</evidence>
<dbReference type="GO" id="GO:0005777">
    <property type="term" value="C:peroxisome"/>
    <property type="evidence" value="ECO:0007669"/>
    <property type="project" value="TreeGrafter"/>
</dbReference>
<dbReference type="InParanoid" id="A0A7F5RN99"/>
<dbReference type="OrthoDB" id="429813at2759"/>
<evidence type="ECO:0000313" key="13">
    <source>
        <dbReference type="Proteomes" id="UP000192223"/>
    </source>
</evidence>
<dbReference type="InterPro" id="IPR033640">
    <property type="entry name" value="FAR_C"/>
</dbReference>
<dbReference type="InterPro" id="IPR026055">
    <property type="entry name" value="FAR"/>
</dbReference>
<dbReference type="InterPro" id="IPR036291">
    <property type="entry name" value="NAD(P)-bd_dom_sf"/>
</dbReference>
<dbReference type="CDD" id="cd05236">
    <property type="entry name" value="FAR-N_SDR_e"/>
    <property type="match status" value="1"/>
</dbReference>
<comment type="subcellular location">
    <subcellularLocation>
        <location evidence="1">Membrane</location>
        <topology evidence="1">Multi-pass membrane protein</topology>
    </subcellularLocation>
</comment>
<evidence type="ECO:0000256" key="2">
    <source>
        <dbReference type="ARBA" id="ARBA00005928"/>
    </source>
</evidence>
<evidence type="ECO:0000256" key="1">
    <source>
        <dbReference type="ARBA" id="ARBA00004141"/>
    </source>
</evidence>